<dbReference type="InterPro" id="IPR012912">
    <property type="entry name" value="Plasmid_pRiA4b_Orf3-like"/>
</dbReference>
<dbReference type="SUPFAM" id="SSF159941">
    <property type="entry name" value="MM3350-like"/>
    <property type="match status" value="1"/>
</dbReference>
<evidence type="ECO:0000313" key="4">
    <source>
        <dbReference type="Proteomes" id="UP000260644"/>
    </source>
</evidence>
<dbReference type="EMBL" id="QPMM01000001">
    <property type="protein sequence ID" value="RFS26238.1"/>
    <property type="molecule type" value="Genomic_DNA"/>
</dbReference>
<keyword evidence="4" id="KW-1185">Reference proteome</keyword>
<reference evidence="3 4" key="1">
    <citation type="submission" date="2018-07" db="EMBL/GenBank/DDBJ databases">
        <title>Chitinophaga K2CV101002-2 sp. nov., isolated from a monsoon evergreen broad-leaved forest soil.</title>
        <authorList>
            <person name="Lv Y."/>
        </authorList>
    </citation>
    <scope>NUCLEOTIDE SEQUENCE [LARGE SCALE GENOMIC DNA]</scope>
    <source>
        <strain evidence="3 4">GDMCC 1.1288</strain>
    </source>
</reference>
<proteinExistence type="predicted"/>
<feature type="domain" description="Plasmid pRiA4b Orf3-like" evidence="2">
    <location>
        <begin position="12"/>
        <end position="134"/>
    </location>
</feature>
<dbReference type="InterPro" id="IPR024047">
    <property type="entry name" value="MM3350-like_sf"/>
</dbReference>
<evidence type="ECO:0000313" key="3">
    <source>
        <dbReference type="EMBL" id="RFS26238.1"/>
    </source>
</evidence>
<accession>A0A3E1YFR0</accession>
<evidence type="ECO:0000259" key="2">
    <source>
        <dbReference type="Pfam" id="PF07929"/>
    </source>
</evidence>
<sequence>MPVLKFRVYWEEDESVYRDIAIKPNQTFLAFHQTILQAFEFDSKHKATFFRSNDNWQRGREIILEPDNQSRKAEPLLMADTMIGAAVKDPNQKFIYLYDFTKNWVFLVELIGVSKDENSKITYPAVVRKEGLAPSQYGTKGLVGDKLVEMEEKYDLNKEGMDAEGFGEEGEEGEGEGEESDAMGGDEFGGGEDSY</sequence>
<name>A0A3E1YFR0_9BACT</name>
<feature type="region of interest" description="Disordered" evidence="1">
    <location>
        <begin position="158"/>
        <end position="195"/>
    </location>
</feature>
<dbReference type="RefSeq" id="WP_116973432.1">
    <property type="nucleotide sequence ID" value="NZ_QPMM01000001.1"/>
</dbReference>
<organism evidence="3 4">
    <name type="scientific">Chitinophaga silvatica</name>
    <dbReference type="NCBI Taxonomy" id="2282649"/>
    <lineage>
        <taxon>Bacteria</taxon>
        <taxon>Pseudomonadati</taxon>
        <taxon>Bacteroidota</taxon>
        <taxon>Chitinophagia</taxon>
        <taxon>Chitinophagales</taxon>
        <taxon>Chitinophagaceae</taxon>
        <taxon>Chitinophaga</taxon>
    </lineage>
</organism>
<dbReference type="Proteomes" id="UP000260644">
    <property type="component" value="Unassembled WGS sequence"/>
</dbReference>
<comment type="caution">
    <text evidence="3">The sequence shown here is derived from an EMBL/GenBank/DDBJ whole genome shotgun (WGS) entry which is preliminary data.</text>
</comment>
<feature type="compositionally biased region" description="Gly residues" evidence="1">
    <location>
        <begin position="186"/>
        <end position="195"/>
    </location>
</feature>
<dbReference type="OrthoDB" id="666725at2"/>
<dbReference type="Pfam" id="PF07929">
    <property type="entry name" value="PRiA4_ORF3"/>
    <property type="match status" value="1"/>
</dbReference>
<feature type="compositionally biased region" description="Acidic residues" evidence="1">
    <location>
        <begin position="165"/>
        <end position="181"/>
    </location>
</feature>
<dbReference type="Gene3D" id="3.10.290.30">
    <property type="entry name" value="MM3350-like"/>
    <property type="match status" value="1"/>
</dbReference>
<gene>
    <name evidence="3" type="ORF">DVR12_00155</name>
</gene>
<evidence type="ECO:0000256" key="1">
    <source>
        <dbReference type="SAM" id="MobiDB-lite"/>
    </source>
</evidence>
<dbReference type="AlphaFoldDB" id="A0A3E1YFR0"/>
<protein>
    <recommendedName>
        <fullName evidence="2">Plasmid pRiA4b Orf3-like domain-containing protein</fullName>
    </recommendedName>
</protein>